<proteinExistence type="predicted"/>
<organism evidence="2 3">
    <name type="scientific">SAR324 cluster bacterium</name>
    <dbReference type="NCBI Taxonomy" id="2024889"/>
    <lineage>
        <taxon>Bacteria</taxon>
        <taxon>Deltaproteobacteria</taxon>
        <taxon>SAR324 cluster</taxon>
    </lineage>
</organism>
<comment type="caution">
    <text evidence="2">The sequence shown here is derived from an EMBL/GenBank/DDBJ whole genome shotgun (WGS) entry which is preliminary data.</text>
</comment>
<protein>
    <submittedName>
        <fullName evidence="2">Uncharacterized protein</fullName>
    </submittedName>
</protein>
<dbReference type="EMBL" id="QNZH01000064">
    <property type="protein sequence ID" value="RTZ91866.1"/>
    <property type="molecule type" value="Genomic_DNA"/>
</dbReference>
<dbReference type="AlphaFoldDB" id="A0A432H810"/>
<feature type="transmembrane region" description="Helical" evidence="1">
    <location>
        <begin position="58"/>
        <end position="77"/>
    </location>
</feature>
<evidence type="ECO:0000313" key="2">
    <source>
        <dbReference type="EMBL" id="RTZ91866.1"/>
    </source>
</evidence>
<dbReference type="Proteomes" id="UP000288322">
    <property type="component" value="Unassembled WGS sequence"/>
</dbReference>
<reference evidence="2 3" key="1">
    <citation type="submission" date="2018-06" db="EMBL/GenBank/DDBJ databases">
        <title>Combined omics and stable isotope probing to characterize newly discovered Mariana Back-Arc vent microbial communities.</title>
        <authorList>
            <person name="Trembath-Reichert E."/>
            <person name="Huber J.A."/>
        </authorList>
    </citation>
    <scope>NUCLEOTIDE SEQUENCE [LARGE SCALE GENOMIC DNA]</scope>
    <source>
        <strain evidence="2">MAG 151</strain>
    </source>
</reference>
<keyword evidence="1" id="KW-1133">Transmembrane helix</keyword>
<name>A0A432H810_9DELT</name>
<evidence type="ECO:0000313" key="3">
    <source>
        <dbReference type="Proteomes" id="UP000288322"/>
    </source>
</evidence>
<gene>
    <name evidence="2" type="ORF">DSY93_02495</name>
</gene>
<keyword evidence="1" id="KW-0812">Transmembrane</keyword>
<evidence type="ECO:0000256" key="1">
    <source>
        <dbReference type="SAM" id="Phobius"/>
    </source>
</evidence>
<keyword evidence="1" id="KW-0472">Membrane</keyword>
<sequence length="335" mass="38044">MFAGERSNKFRKILQHNIKFYLFDLFSKLDSASISKSLKEAGNATFWNGVTMKNIKQYCILIIFFLICGLPASTSAVSCKELNTPEKIKSFMKESHQSNPLLRKNVSLGLILDVCEGKVCRSKSKRAAQKETLRIQKLGNKRRIFAEKGPNAPRCVIKRGGRQFVCSSCGIVSNESCRSFPSDGSTIFPGTNIDSSDFAFTAGDTKDIKCSKLKNPKFFKIETLINVESGEKGKVYDKVLSYYDKKKEVPIMVNFFAEKVLRKVYRFFPKYYAKVGGKWISTVMRVRTTQGNEKKFIFETLTHIQKKNGKLKLYLDFSADPDLKNVHPESLFSTD</sequence>
<accession>A0A432H810</accession>